<evidence type="ECO:0000256" key="6">
    <source>
        <dbReference type="ARBA" id="ARBA00022692"/>
    </source>
</evidence>
<dbReference type="GO" id="GO:0008234">
    <property type="term" value="F:cysteine-type peptidase activity"/>
    <property type="evidence" value="ECO:0007669"/>
    <property type="project" value="InterPro"/>
</dbReference>
<evidence type="ECO:0000256" key="2">
    <source>
        <dbReference type="ARBA" id="ARBA00005234"/>
    </source>
</evidence>
<dbReference type="PROSITE" id="PS00211">
    <property type="entry name" value="ABC_TRANSPORTER_1"/>
    <property type="match status" value="1"/>
</dbReference>
<dbReference type="FunFam" id="3.40.50.300:FF:000997">
    <property type="entry name" value="Multidrug resistance-associated protein 1"/>
    <property type="match status" value="1"/>
</dbReference>
<evidence type="ECO:0000256" key="3">
    <source>
        <dbReference type="ARBA" id="ARBA00009726"/>
    </source>
</evidence>
<dbReference type="SMART" id="SM00382">
    <property type="entry name" value="AAA"/>
    <property type="match status" value="1"/>
</dbReference>
<dbReference type="Gene3D" id="3.40.50.300">
    <property type="entry name" value="P-loop containing nucleotide triphosphate hydrolases"/>
    <property type="match status" value="1"/>
</dbReference>
<evidence type="ECO:0000256" key="8">
    <source>
        <dbReference type="ARBA" id="ARBA00022801"/>
    </source>
</evidence>
<keyword evidence="16" id="KW-1185">Reference proteome</keyword>
<feature type="domain" description="ABC transporter" evidence="13">
    <location>
        <begin position="326"/>
        <end position="546"/>
    </location>
</feature>
<comment type="subcellular location">
    <subcellularLocation>
        <location evidence="1">Membrane</location>
        <topology evidence="1">Multi-pass membrane protein</topology>
    </subcellularLocation>
</comment>
<feature type="transmembrane region" description="Helical" evidence="12">
    <location>
        <begin position="628"/>
        <end position="646"/>
    </location>
</feature>
<evidence type="ECO:0000259" key="13">
    <source>
        <dbReference type="PROSITE" id="PS50893"/>
    </source>
</evidence>
<keyword evidence="11 12" id="KW-0472">Membrane</keyword>
<dbReference type="GO" id="GO:0140359">
    <property type="term" value="F:ABC-type transporter activity"/>
    <property type="evidence" value="ECO:0007669"/>
    <property type="project" value="InterPro"/>
</dbReference>
<sequence length="725" mass="81271">MVINLKDQEFCYLDSLGVGARGLEYIRLGKQLLSSVPLPGQNCENWTVKLSQDSFDIPLQTNLSDCGVYVCLYALCILRGNGMEFEAEDVGALRCQMAFELLDGEINYPCIFQGRNCIFLGPTSANLVSQKAALGSVFKMLQDKVVRLTDRRLQLICDVISGIRVLKMNAWEWCLRDLVSSVRRSELSLVYKKGVILAGYLSAYSCYPIVSSFVSLFPFLMAGNQLTAKNVFTTLALLGTLQKPVTILFAYELRALFQAATTLGRIESFLLADNSHDLFPSTKGNDSFHSNVHSGHIYPNSCNTKLGNELQQSPSTSHVCNQGKPFLCLNNVQFRPWDSDLGELNLCISKSRLIGITGPVGCGKTSLFHSIIGEMSSAFGQIAHQGRIAYVCQTPWVFSGTIRENILFGKEYENKAYQRAIEVCSLKEDLAALPSADMTHVGERGVSLSGGQRARVNLACAVYSDADIYLLDDPLSAVDVKVSNEIFERCICDAWSDRITVLINHQPYCLQRTDLVLLMSKEGKLTQGTYKELSEAGQFPEISTLASLEKTNEVSFPSTLETYEKECATDTDNSSGLEIEAEDRMTGSVSYVTYWKYFTYGISKVLMFLIGLLLLLPEGKYLQINHIQVARIYFLFAFQSMMGLWAQSETKTVRKWSRRRYNYVSNAEERQCFITFPTSRKELRIYSTRSGVFLTKFEVFGNVMKYCLECFIYLINQNSNLVVNG</sequence>
<dbReference type="AlphaFoldDB" id="A0A9W9YKK5"/>
<dbReference type="InterPro" id="IPR003439">
    <property type="entry name" value="ABC_transporter-like_ATP-bd"/>
</dbReference>
<keyword evidence="7" id="KW-0547">Nucleotide-binding</keyword>
<dbReference type="SUPFAM" id="SSF52540">
    <property type="entry name" value="P-loop containing nucleoside triphosphate hydrolases"/>
    <property type="match status" value="1"/>
</dbReference>
<dbReference type="Proteomes" id="UP001163046">
    <property type="component" value="Unassembled WGS sequence"/>
</dbReference>
<dbReference type="EMBL" id="MU827327">
    <property type="protein sequence ID" value="KAJ7355140.1"/>
    <property type="molecule type" value="Genomic_DNA"/>
</dbReference>
<accession>A0A9W9YKK5</accession>
<evidence type="ECO:0000256" key="11">
    <source>
        <dbReference type="ARBA" id="ARBA00023136"/>
    </source>
</evidence>
<dbReference type="CDD" id="cd03250">
    <property type="entry name" value="ABCC_MRP_domain1"/>
    <property type="match status" value="1"/>
</dbReference>
<evidence type="ECO:0000256" key="5">
    <source>
        <dbReference type="ARBA" id="ARBA00022670"/>
    </source>
</evidence>
<protein>
    <submittedName>
        <fullName evidence="15">Uncharacterized protein</fullName>
    </submittedName>
</protein>
<evidence type="ECO:0000256" key="9">
    <source>
        <dbReference type="ARBA" id="ARBA00022840"/>
    </source>
</evidence>
<dbReference type="GO" id="GO:0016887">
    <property type="term" value="F:ATP hydrolysis activity"/>
    <property type="evidence" value="ECO:0007669"/>
    <property type="project" value="InterPro"/>
</dbReference>
<dbReference type="OrthoDB" id="5950914at2759"/>
<dbReference type="InterPro" id="IPR011527">
    <property type="entry name" value="ABC1_TM_dom"/>
</dbReference>
<keyword evidence="8" id="KW-0378">Hydrolase</keyword>
<gene>
    <name evidence="15" type="ORF">OS493_027931</name>
</gene>
<dbReference type="InterPro" id="IPR017871">
    <property type="entry name" value="ABC_transporter-like_CS"/>
</dbReference>
<organism evidence="15 16">
    <name type="scientific">Desmophyllum pertusum</name>
    <dbReference type="NCBI Taxonomy" id="174260"/>
    <lineage>
        <taxon>Eukaryota</taxon>
        <taxon>Metazoa</taxon>
        <taxon>Cnidaria</taxon>
        <taxon>Anthozoa</taxon>
        <taxon>Hexacorallia</taxon>
        <taxon>Scleractinia</taxon>
        <taxon>Caryophylliina</taxon>
        <taxon>Caryophylliidae</taxon>
        <taxon>Desmophyllum</taxon>
    </lineage>
</organism>
<dbReference type="PANTHER" id="PTHR24223">
    <property type="entry name" value="ATP-BINDING CASSETTE SUB-FAMILY C"/>
    <property type="match status" value="1"/>
</dbReference>
<dbReference type="InterPro" id="IPR027417">
    <property type="entry name" value="P-loop_NTPase"/>
</dbReference>
<dbReference type="SUPFAM" id="SSF54001">
    <property type="entry name" value="Cysteine proteinases"/>
    <property type="match status" value="1"/>
</dbReference>
<dbReference type="InterPro" id="IPR003653">
    <property type="entry name" value="Peptidase_C48_C"/>
</dbReference>
<dbReference type="GO" id="GO:0005524">
    <property type="term" value="F:ATP binding"/>
    <property type="evidence" value="ECO:0007669"/>
    <property type="project" value="UniProtKB-KW"/>
</dbReference>
<evidence type="ECO:0000313" key="16">
    <source>
        <dbReference type="Proteomes" id="UP001163046"/>
    </source>
</evidence>
<dbReference type="Gene3D" id="1.20.1560.10">
    <property type="entry name" value="ABC transporter type 1, transmembrane domain"/>
    <property type="match status" value="1"/>
</dbReference>
<dbReference type="InterPro" id="IPR050173">
    <property type="entry name" value="ABC_transporter_C-like"/>
</dbReference>
<dbReference type="PROSITE" id="PS50929">
    <property type="entry name" value="ABC_TM1F"/>
    <property type="match status" value="1"/>
</dbReference>
<reference evidence="15" key="1">
    <citation type="submission" date="2023-01" db="EMBL/GenBank/DDBJ databases">
        <title>Genome assembly of the deep-sea coral Lophelia pertusa.</title>
        <authorList>
            <person name="Herrera S."/>
            <person name="Cordes E."/>
        </authorList>
    </citation>
    <scope>NUCLEOTIDE SEQUENCE</scope>
    <source>
        <strain evidence="15">USNM1676648</strain>
        <tissue evidence="15">Polyp</tissue>
    </source>
</reference>
<keyword evidence="10 12" id="KW-1133">Transmembrane helix</keyword>
<dbReference type="Gene3D" id="3.40.395.10">
    <property type="entry name" value="Adenoviral Proteinase, Chain A"/>
    <property type="match status" value="1"/>
</dbReference>
<dbReference type="PANTHER" id="PTHR24223:SF456">
    <property type="entry name" value="MULTIDRUG RESISTANCE-ASSOCIATED PROTEIN LETHAL(2)03659"/>
    <property type="match status" value="1"/>
</dbReference>
<feature type="transmembrane region" description="Helical" evidence="12">
    <location>
        <begin position="594"/>
        <end position="616"/>
    </location>
</feature>
<evidence type="ECO:0000313" key="15">
    <source>
        <dbReference type="EMBL" id="KAJ7355140.1"/>
    </source>
</evidence>
<dbReference type="InterPro" id="IPR003593">
    <property type="entry name" value="AAA+_ATPase"/>
</dbReference>
<evidence type="ECO:0000256" key="12">
    <source>
        <dbReference type="SAM" id="Phobius"/>
    </source>
</evidence>
<evidence type="ECO:0000256" key="1">
    <source>
        <dbReference type="ARBA" id="ARBA00004141"/>
    </source>
</evidence>
<comment type="similarity">
    <text evidence="3">Belongs to the ABC transporter superfamily. ABCC family. Conjugate transporter (TC 3.A.1.208) subfamily.</text>
</comment>
<dbReference type="PROSITE" id="PS50893">
    <property type="entry name" value="ABC_TRANSPORTER_2"/>
    <property type="match status" value="1"/>
</dbReference>
<dbReference type="SUPFAM" id="SSF90123">
    <property type="entry name" value="ABC transporter transmembrane region"/>
    <property type="match status" value="1"/>
</dbReference>
<feature type="domain" description="ABC transmembrane type-1" evidence="14">
    <location>
        <begin position="134"/>
        <end position="249"/>
    </location>
</feature>
<dbReference type="Pfam" id="PF02902">
    <property type="entry name" value="Peptidase_C48"/>
    <property type="match status" value="1"/>
</dbReference>
<comment type="similarity">
    <text evidence="2">Belongs to the peptidase C48 family.</text>
</comment>
<evidence type="ECO:0000256" key="7">
    <source>
        <dbReference type="ARBA" id="ARBA00022741"/>
    </source>
</evidence>
<keyword evidence="4" id="KW-0813">Transport</keyword>
<keyword evidence="6 12" id="KW-0812">Transmembrane</keyword>
<dbReference type="GO" id="GO:0016020">
    <property type="term" value="C:membrane"/>
    <property type="evidence" value="ECO:0007669"/>
    <property type="project" value="UniProtKB-SubCell"/>
</dbReference>
<evidence type="ECO:0000256" key="4">
    <source>
        <dbReference type="ARBA" id="ARBA00022448"/>
    </source>
</evidence>
<evidence type="ECO:0000259" key="14">
    <source>
        <dbReference type="PROSITE" id="PS50929"/>
    </source>
</evidence>
<keyword evidence="9" id="KW-0067">ATP-binding</keyword>
<proteinExistence type="inferred from homology"/>
<dbReference type="InterPro" id="IPR038765">
    <property type="entry name" value="Papain-like_cys_pep_sf"/>
</dbReference>
<comment type="caution">
    <text evidence="15">The sequence shown here is derived from an EMBL/GenBank/DDBJ whole genome shotgun (WGS) entry which is preliminary data.</text>
</comment>
<name>A0A9W9YKK5_9CNID</name>
<dbReference type="InterPro" id="IPR036640">
    <property type="entry name" value="ABC1_TM_sf"/>
</dbReference>
<dbReference type="GO" id="GO:0006508">
    <property type="term" value="P:proteolysis"/>
    <property type="evidence" value="ECO:0007669"/>
    <property type="project" value="UniProtKB-KW"/>
</dbReference>
<dbReference type="Pfam" id="PF00005">
    <property type="entry name" value="ABC_tran"/>
    <property type="match status" value="1"/>
</dbReference>
<evidence type="ECO:0000256" key="10">
    <source>
        <dbReference type="ARBA" id="ARBA00022989"/>
    </source>
</evidence>
<keyword evidence="5" id="KW-0645">Protease</keyword>